<evidence type="ECO:0000259" key="2">
    <source>
        <dbReference type="Pfam" id="PF13360"/>
    </source>
</evidence>
<feature type="compositionally biased region" description="Pro residues" evidence="1">
    <location>
        <begin position="1"/>
        <end position="18"/>
    </location>
</feature>
<evidence type="ECO:0000256" key="1">
    <source>
        <dbReference type="SAM" id="MobiDB-lite"/>
    </source>
</evidence>
<feature type="compositionally biased region" description="Low complexity" evidence="1">
    <location>
        <begin position="101"/>
        <end position="111"/>
    </location>
</feature>
<dbReference type="PANTHER" id="PTHR34512">
    <property type="entry name" value="CELL SURFACE PROTEIN"/>
    <property type="match status" value="1"/>
</dbReference>
<feature type="region of interest" description="Disordered" evidence="1">
    <location>
        <begin position="1"/>
        <end position="134"/>
    </location>
</feature>
<dbReference type="Proteomes" id="UP000659223">
    <property type="component" value="Unassembled WGS sequence"/>
</dbReference>
<feature type="compositionally biased region" description="Pro residues" evidence="1">
    <location>
        <begin position="36"/>
        <end position="45"/>
    </location>
</feature>
<dbReference type="PANTHER" id="PTHR34512:SF30">
    <property type="entry name" value="OUTER MEMBRANE PROTEIN ASSEMBLY FACTOR BAMB"/>
    <property type="match status" value="1"/>
</dbReference>
<feature type="compositionally biased region" description="Pro residues" evidence="1">
    <location>
        <begin position="53"/>
        <end position="72"/>
    </location>
</feature>
<dbReference type="Gene3D" id="2.130.10.10">
    <property type="entry name" value="YVTN repeat-like/Quinoprotein amine dehydrogenase"/>
    <property type="match status" value="1"/>
</dbReference>
<dbReference type="InterPro" id="IPR002372">
    <property type="entry name" value="PQQ_rpt_dom"/>
</dbReference>
<protein>
    <recommendedName>
        <fullName evidence="2">Pyrrolo-quinoline quinone repeat domain-containing protein</fullName>
    </recommendedName>
</protein>
<dbReference type="InterPro" id="IPR015943">
    <property type="entry name" value="WD40/YVTN_repeat-like_dom_sf"/>
</dbReference>
<evidence type="ECO:0000313" key="3">
    <source>
        <dbReference type="EMBL" id="GGX80136.1"/>
    </source>
</evidence>
<keyword evidence="4" id="KW-1185">Reference proteome</keyword>
<dbReference type="InterPro" id="IPR011047">
    <property type="entry name" value="Quinoprotein_ADH-like_sf"/>
</dbReference>
<name>A0ABQ2YDJ6_9ACTN</name>
<feature type="region of interest" description="Disordered" evidence="1">
    <location>
        <begin position="161"/>
        <end position="210"/>
    </location>
</feature>
<evidence type="ECO:0000313" key="4">
    <source>
        <dbReference type="Proteomes" id="UP000659223"/>
    </source>
</evidence>
<dbReference type="EMBL" id="BMUT01000005">
    <property type="protein sequence ID" value="GGX80136.1"/>
    <property type="molecule type" value="Genomic_DNA"/>
</dbReference>
<sequence>MVQPPPPPPMPPNQPPTPEDGTGAPQDPAAKAPQQPQQPPAPPPAQATTQPSFQPPAVPPVPPSPPSAPPAQPAWGGPAAPGSPSPAAPYPYPSANPNPNPYAQQQPGPYGAYPPPGQPFGAPPPAGPPAGGADKKRTAVIIGAAVAVLLAAGGGVWALTGSGGDDPHPPKASGSASPGKNGSTGGDSGGTAGPRDGEDDDDPNSGRQDGEAKVLINQNGPQVEQAGSAVPGVWAFGDYVVKTVQEKVIAYSTSDGKEKWSIALPKRVCAAPADVTDDGKVVVAYDGDTKDSCANYAMLDLKEGKKGWDKPIPKSGGFAESFIGLDMALSGNAVGAAWFGGSGMLRVSDGEPISTPGLEAGCSVDGFAGGKAMLRSWQCVDDETSHIEKLDTSTGKPVWTYDGRKGLGTRKIYSSEPAVVFLLSRDKKSGAVVALKDGKERSVIDQGKETYTPTCGLSIMGHDLGGCQGVAATDSTLYLPTGGEDSYSAGNEIHAFDLDTGKRKWASKRTKPQLMPLRAEGDKVFAYQEPSYDKAGAVVSIGPDGEPKVVLQAPKATMKAEDMFFSARYLYEGDRLIIANTRLSGSSSEGPDANKLLLAFGKG</sequence>
<feature type="compositionally biased region" description="Low complexity" evidence="1">
    <location>
        <begin position="24"/>
        <end position="35"/>
    </location>
</feature>
<reference evidence="4" key="1">
    <citation type="journal article" date="2019" name="Int. J. Syst. Evol. Microbiol.">
        <title>The Global Catalogue of Microorganisms (GCM) 10K type strain sequencing project: providing services to taxonomists for standard genome sequencing and annotation.</title>
        <authorList>
            <consortium name="The Broad Institute Genomics Platform"/>
            <consortium name="The Broad Institute Genome Sequencing Center for Infectious Disease"/>
            <person name="Wu L."/>
            <person name="Ma J."/>
        </authorList>
    </citation>
    <scope>NUCLEOTIDE SEQUENCE [LARGE SCALE GENOMIC DNA]</scope>
    <source>
        <strain evidence="4">JCM 4586</strain>
    </source>
</reference>
<dbReference type="Pfam" id="PF13360">
    <property type="entry name" value="PQQ_2"/>
    <property type="match status" value="1"/>
</dbReference>
<comment type="caution">
    <text evidence="3">The sequence shown here is derived from an EMBL/GenBank/DDBJ whole genome shotgun (WGS) entry which is preliminary data.</text>
</comment>
<accession>A0ABQ2YDJ6</accession>
<feature type="compositionally biased region" description="Pro residues" evidence="1">
    <location>
        <begin position="112"/>
        <end position="128"/>
    </location>
</feature>
<dbReference type="SUPFAM" id="SSF50998">
    <property type="entry name" value="Quinoprotein alcohol dehydrogenase-like"/>
    <property type="match status" value="1"/>
</dbReference>
<gene>
    <name evidence="3" type="ORF">GCM10010324_26880</name>
</gene>
<feature type="compositionally biased region" description="Pro residues" evidence="1">
    <location>
        <begin position="81"/>
        <end position="100"/>
    </location>
</feature>
<organism evidence="3 4">
    <name type="scientific">Streptomyces hiroshimensis</name>
    <dbReference type="NCBI Taxonomy" id="66424"/>
    <lineage>
        <taxon>Bacteria</taxon>
        <taxon>Bacillati</taxon>
        <taxon>Actinomycetota</taxon>
        <taxon>Actinomycetes</taxon>
        <taxon>Kitasatosporales</taxon>
        <taxon>Streptomycetaceae</taxon>
        <taxon>Streptomyces</taxon>
    </lineage>
</organism>
<feature type="compositionally biased region" description="Gly residues" evidence="1">
    <location>
        <begin position="182"/>
        <end position="192"/>
    </location>
</feature>
<feature type="domain" description="Pyrrolo-quinoline quinone repeat" evidence="2">
    <location>
        <begin position="227"/>
        <end position="309"/>
    </location>
</feature>
<proteinExistence type="predicted"/>